<proteinExistence type="predicted"/>
<evidence type="ECO:0000256" key="1">
    <source>
        <dbReference type="SAM" id="MobiDB-lite"/>
    </source>
</evidence>
<protein>
    <recommendedName>
        <fullName evidence="3">Asparagine synthetase domain-containing protein</fullName>
    </recommendedName>
</protein>
<accession>A0A6J4S669</accession>
<name>A0A6J4S669_9ACTN</name>
<dbReference type="SUPFAM" id="SSF56235">
    <property type="entry name" value="N-terminal nucleophile aminohydrolases (Ntn hydrolases)"/>
    <property type="match status" value="1"/>
</dbReference>
<feature type="compositionally biased region" description="Low complexity" evidence="1">
    <location>
        <begin position="547"/>
        <end position="560"/>
    </location>
</feature>
<dbReference type="InterPro" id="IPR029055">
    <property type="entry name" value="Ntn_hydrolases_N"/>
</dbReference>
<dbReference type="EMBL" id="CADCVP010000141">
    <property type="protein sequence ID" value="CAA9490663.1"/>
    <property type="molecule type" value="Genomic_DNA"/>
</dbReference>
<sequence length="635" mass="67759">MNLFVVGWSDAGPVPAAAASEAIDRLLSRLPFLTDEPRRSWSAPSGAAAAAWVSHGESLVGTVSYAAVELERLALWSGRPVLWTSDGHADGRAALDPTLYLRSSSEWAHRLDGRSTAVSYDDAERRLTVFSDPMGAYPVFLTEAGDVTWVSNNAELLRPLSGTAEIDTGVLAALLGGGWSLSGNPLWKSVRRTARGTVLSLRPGRRGTRELLGVADIVAMTGRPLDVEGASATLVANAAALADWPGRPNVVPTTAGRDSRLVLAAALAAGFEFTTVTGGSEDDPDVVIGGLIAQAAGCPHGRLGADPHGSMFSDWRRAAELVALEAAGTATLADAAGFPHGPREGPLALWHSGQGGEIARGYYGRVGGRTRAALVGSLYKTFVGRRPGRLELLSVEGSRLVRAELAAFVDEVMDAGAVAHDVGDLFYVLRRMGTWAGPTHGSVEWVRDTTSPLWSSRMLAHELAGTHGERARETFHLRLLERLAPQLVDLPLQGGQPWAAHQSETARRARRAAVLAGKAGREARSRLAPRLAGLPTRLRRGAFTGTPEPAASGPRAAASPGDRHDPFTAMRDDLRELVFSERDHPAWPLLDADRVRSLLERDPSTLDAMSQAYTWRLATVFGNPRVATTEQPHED</sequence>
<reference evidence="2" key="1">
    <citation type="submission" date="2020-02" db="EMBL/GenBank/DDBJ databases">
        <authorList>
            <person name="Meier V. D."/>
        </authorList>
    </citation>
    <scope>NUCLEOTIDE SEQUENCE</scope>
    <source>
        <strain evidence="2">AVDCRST_MAG69</strain>
    </source>
</reference>
<gene>
    <name evidence="2" type="ORF">AVDCRST_MAG69-1328</name>
</gene>
<feature type="region of interest" description="Disordered" evidence="1">
    <location>
        <begin position="540"/>
        <end position="568"/>
    </location>
</feature>
<evidence type="ECO:0000313" key="2">
    <source>
        <dbReference type="EMBL" id="CAA9490663.1"/>
    </source>
</evidence>
<organism evidence="2">
    <name type="scientific">uncultured Solirubrobacteraceae bacterium</name>
    <dbReference type="NCBI Taxonomy" id="1162706"/>
    <lineage>
        <taxon>Bacteria</taxon>
        <taxon>Bacillati</taxon>
        <taxon>Actinomycetota</taxon>
        <taxon>Thermoleophilia</taxon>
        <taxon>Solirubrobacterales</taxon>
        <taxon>Solirubrobacteraceae</taxon>
        <taxon>environmental samples</taxon>
    </lineage>
</organism>
<evidence type="ECO:0008006" key="3">
    <source>
        <dbReference type="Google" id="ProtNLM"/>
    </source>
</evidence>
<dbReference type="AlphaFoldDB" id="A0A6J4S669"/>